<keyword evidence="2" id="KW-0732">Signal</keyword>
<dbReference type="OrthoDB" id="206865at2759"/>
<dbReference type="EMBL" id="SPLM01000005">
    <property type="protein sequence ID" value="TMW67216.1"/>
    <property type="molecule type" value="Genomic_DNA"/>
</dbReference>
<name>A0A8K1FLJ7_PYTOL</name>
<organism evidence="3 4">
    <name type="scientific">Pythium oligandrum</name>
    <name type="common">Mycoparasitic fungus</name>
    <dbReference type="NCBI Taxonomy" id="41045"/>
    <lineage>
        <taxon>Eukaryota</taxon>
        <taxon>Sar</taxon>
        <taxon>Stramenopiles</taxon>
        <taxon>Oomycota</taxon>
        <taxon>Peronosporomycetes</taxon>
        <taxon>Pythiales</taxon>
        <taxon>Pythiaceae</taxon>
        <taxon>Pythium</taxon>
    </lineage>
</organism>
<comment type="caution">
    <text evidence="3">The sequence shown here is derived from an EMBL/GenBank/DDBJ whole genome shotgun (WGS) entry which is preliminary data.</text>
</comment>
<evidence type="ECO:0000256" key="2">
    <source>
        <dbReference type="SAM" id="SignalP"/>
    </source>
</evidence>
<feature type="compositionally biased region" description="Basic and acidic residues" evidence="1">
    <location>
        <begin position="171"/>
        <end position="182"/>
    </location>
</feature>
<sequence>MRVDLTLALLLLCIAELVASALYDIETVFTERSFFSTTRSPKPLTHPNIQAAAAFAVSELQELSDSGIYTTLKLREIEEAATEVGDFHYVIHLRLALASPYFRSKNATESFEMMVMQSKPIPGPSSEYERSIAIDEFPVMDEDAIEEFWIRMVEKRREERRLLFAQWKKEAKEDQSAQDERPSTPTQVQVGQEPPRKKVKLPFPSTSPSAEPVKSRPKQTLSLDDLHAMPTKQLRRLLSKSSVSNELRTAITSILDERWDQIEQYEASSPHHDLEEL</sequence>
<protein>
    <submittedName>
        <fullName evidence="3">Uncharacterized protein</fullName>
    </submittedName>
</protein>
<evidence type="ECO:0000256" key="1">
    <source>
        <dbReference type="SAM" id="MobiDB-lite"/>
    </source>
</evidence>
<feature type="chain" id="PRO_5035438477" evidence="2">
    <location>
        <begin position="21"/>
        <end position="277"/>
    </location>
</feature>
<dbReference type="Proteomes" id="UP000794436">
    <property type="component" value="Unassembled WGS sequence"/>
</dbReference>
<evidence type="ECO:0000313" key="3">
    <source>
        <dbReference type="EMBL" id="TMW67216.1"/>
    </source>
</evidence>
<keyword evidence="4" id="KW-1185">Reference proteome</keyword>
<feature type="signal peptide" evidence="2">
    <location>
        <begin position="1"/>
        <end position="20"/>
    </location>
</feature>
<feature type="region of interest" description="Disordered" evidence="1">
    <location>
        <begin position="171"/>
        <end position="220"/>
    </location>
</feature>
<evidence type="ECO:0000313" key="4">
    <source>
        <dbReference type="Proteomes" id="UP000794436"/>
    </source>
</evidence>
<dbReference type="AlphaFoldDB" id="A0A8K1FLJ7"/>
<gene>
    <name evidence="3" type="ORF">Poli38472_012332</name>
</gene>
<proteinExistence type="predicted"/>
<reference evidence="3" key="1">
    <citation type="submission" date="2019-03" db="EMBL/GenBank/DDBJ databases">
        <title>Long read genome sequence of the mycoparasitic Pythium oligandrum ATCC 38472 isolated from sugarbeet rhizosphere.</title>
        <authorList>
            <person name="Gaulin E."/>
        </authorList>
    </citation>
    <scope>NUCLEOTIDE SEQUENCE</scope>
    <source>
        <strain evidence="3">ATCC 38472_TT</strain>
    </source>
</reference>
<accession>A0A8K1FLJ7</accession>